<dbReference type="PIRSF" id="PIRSF000774">
    <property type="entry name" value="RpoN"/>
    <property type="match status" value="1"/>
</dbReference>
<evidence type="ECO:0000256" key="4">
    <source>
        <dbReference type="ARBA" id="ARBA00022679"/>
    </source>
</evidence>
<evidence type="ECO:0000256" key="11">
    <source>
        <dbReference type="SAM" id="MobiDB-lite"/>
    </source>
</evidence>
<evidence type="ECO:0000313" key="14">
    <source>
        <dbReference type="EMBL" id="KAA9133421.1"/>
    </source>
</evidence>
<keyword evidence="8 10" id="KW-0238">DNA-binding</keyword>
<evidence type="ECO:0000256" key="10">
    <source>
        <dbReference type="PIRNR" id="PIRNR000774"/>
    </source>
</evidence>
<dbReference type="NCBIfam" id="NF009118">
    <property type="entry name" value="PRK12469.1"/>
    <property type="match status" value="1"/>
</dbReference>
<dbReference type="NCBIfam" id="TIGR02395">
    <property type="entry name" value="rpoN_sigma"/>
    <property type="match status" value="1"/>
</dbReference>
<feature type="region of interest" description="Disordered" evidence="11">
    <location>
        <begin position="45"/>
        <end position="96"/>
    </location>
</feature>
<dbReference type="Pfam" id="PF04963">
    <property type="entry name" value="Sigma54_CBD"/>
    <property type="match status" value="1"/>
</dbReference>
<dbReference type="PANTHER" id="PTHR32248">
    <property type="entry name" value="RNA POLYMERASE SIGMA-54 FACTOR"/>
    <property type="match status" value="1"/>
</dbReference>
<evidence type="ECO:0000259" key="12">
    <source>
        <dbReference type="Pfam" id="PF04552"/>
    </source>
</evidence>
<dbReference type="EMBL" id="VYXP01000002">
    <property type="protein sequence ID" value="KAA9133421.1"/>
    <property type="molecule type" value="Genomic_DNA"/>
</dbReference>
<sequence>MVDHSLQLRLSQKLALAPQLQQAIRLLQLTRIELREHLQATVEANPLLDFDEPGGEAAADSADDWDTPSQGEDSSAAADDPYGDYDDQWGEDMGGGEQWAEAGFSVERENQIADESGDSLRDHLMFQVELGQFNDRDAAIATAIIFALDEDGYLLDSIDDIRDSLLPDLETDEAEIRAVMRRVQRMEPVGVATNGPAECIRVQLAVLPASTPGRDLAQRVARDYIDLVADAELERLKRETGAGDDDLETALDLIRSLEPRPGARYDNRQQEYLVPDVYTRQVEGRWVTYLSPDNDPRLKLNTYYVQLLRQSGGEDRKYLQGRLQEARWLLSSLELRNRTLMNVSQAIVDHQSGFMDDGDIAMKPLILKDIAEQVGVHESTVSRATTRKYIFTPRGLFELKYFFSSHVRTLDGGDISAIAVKAHIQSLVEAEPASKPLSDQELSRLLREAGIRAARRTVAKYRESLGIGSSSERRRAYRRLAARAVD</sequence>
<evidence type="ECO:0000259" key="13">
    <source>
        <dbReference type="Pfam" id="PF04963"/>
    </source>
</evidence>
<feature type="domain" description="RNA polymerase sigma factor 54 DNA-binding" evidence="12">
    <location>
        <begin position="317"/>
        <end position="475"/>
    </location>
</feature>
<dbReference type="GO" id="GO:0000428">
    <property type="term" value="C:DNA-directed RNA polymerase complex"/>
    <property type="evidence" value="ECO:0007669"/>
    <property type="project" value="UniProtKB-KW"/>
</dbReference>
<protein>
    <recommendedName>
        <fullName evidence="2 10">RNA polymerase sigma-54 factor</fullName>
    </recommendedName>
</protein>
<comment type="caution">
    <text evidence="14">The sequence shown here is derived from an EMBL/GenBank/DDBJ whole genome shotgun (WGS) entry which is preliminary data.</text>
</comment>
<feature type="domain" description="RNA polymerase sigma factor 54 core-binding" evidence="13">
    <location>
        <begin position="116"/>
        <end position="304"/>
    </location>
</feature>
<dbReference type="PROSITE" id="PS50044">
    <property type="entry name" value="SIGMA54_3"/>
    <property type="match status" value="1"/>
</dbReference>
<dbReference type="Pfam" id="PF00309">
    <property type="entry name" value="Sigma54_AID"/>
    <property type="match status" value="1"/>
</dbReference>
<evidence type="ECO:0000256" key="1">
    <source>
        <dbReference type="ARBA" id="ARBA00008798"/>
    </source>
</evidence>
<dbReference type="PANTHER" id="PTHR32248:SF4">
    <property type="entry name" value="RNA POLYMERASE SIGMA-54 FACTOR"/>
    <property type="match status" value="1"/>
</dbReference>
<evidence type="ECO:0000256" key="2">
    <source>
        <dbReference type="ARBA" id="ARBA00019942"/>
    </source>
</evidence>
<dbReference type="GO" id="GO:0003677">
    <property type="term" value="F:DNA binding"/>
    <property type="evidence" value="ECO:0007669"/>
    <property type="project" value="UniProtKB-KW"/>
</dbReference>
<dbReference type="InterPro" id="IPR007046">
    <property type="entry name" value="RNA_pol_sigma_54_core-bd"/>
</dbReference>
<dbReference type="Gene3D" id="1.10.10.1330">
    <property type="entry name" value="RNA polymerase sigma-54 factor, core-binding domain"/>
    <property type="match status" value="1"/>
</dbReference>
<dbReference type="PROSITE" id="PS00718">
    <property type="entry name" value="SIGMA54_2"/>
    <property type="match status" value="1"/>
</dbReference>
<evidence type="ECO:0000256" key="9">
    <source>
        <dbReference type="ARBA" id="ARBA00023163"/>
    </source>
</evidence>
<evidence type="ECO:0000256" key="5">
    <source>
        <dbReference type="ARBA" id="ARBA00022695"/>
    </source>
</evidence>
<accession>A0A5N0TFM2</accession>
<dbReference type="InterPro" id="IPR038709">
    <property type="entry name" value="RpoN_core-bd_sf"/>
</dbReference>
<keyword evidence="7 10" id="KW-0731">Sigma factor</keyword>
<dbReference type="AlphaFoldDB" id="A0A5N0TFM2"/>
<evidence type="ECO:0000256" key="8">
    <source>
        <dbReference type="ARBA" id="ARBA00023125"/>
    </source>
</evidence>
<evidence type="ECO:0000256" key="3">
    <source>
        <dbReference type="ARBA" id="ARBA00022478"/>
    </source>
</evidence>
<comment type="function">
    <text evidence="10">Sigma factors are initiation factors that promote the attachment of RNA polymerase to specific initiation sites and are then released.</text>
</comment>
<dbReference type="GO" id="GO:0016779">
    <property type="term" value="F:nucleotidyltransferase activity"/>
    <property type="evidence" value="ECO:0007669"/>
    <property type="project" value="UniProtKB-KW"/>
</dbReference>
<evidence type="ECO:0000256" key="7">
    <source>
        <dbReference type="ARBA" id="ARBA00023082"/>
    </source>
</evidence>
<reference evidence="14 15" key="1">
    <citation type="submission" date="2019-09" db="EMBL/GenBank/DDBJ databases">
        <title>Wenzhouxiangella sp. Genome sequencing and assembly.</title>
        <authorList>
            <person name="Zhang R."/>
        </authorList>
    </citation>
    <scope>NUCLEOTIDE SEQUENCE [LARGE SCALE GENOMIC DNA]</scope>
    <source>
        <strain evidence="14 15">W260</strain>
    </source>
</reference>
<organism evidence="14 15">
    <name type="scientific">Marinihelvus fidelis</name>
    <dbReference type="NCBI Taxonomy" id="2613842"/>
    <lineage>
        <taxon>Bacteria</taxon>
        <taxon>Pseudomonadati</taxon>
        <taxon>Pseudomonadota</taxon>
        <taxon>Gammaproteobacteria</taxon>
        <taxon>Chromatiales</taxon>
        <taxon>Wenzhouxiangellaceae</taxon>
        <taxon>Marinihelvus</taxon>
    </lineage>
</organism>
<dbReference type="GO" id="GO:0001216">
    <property type="term" value="F:DNA-binding transcription activator activity"/>
    <property type="evidence" value="ECO:0007669"/>
    <property type="project" value="InterPro"/>
</dbReference>
<dbReference type="Pfam" id="PF04552">
    <property type="entry name" value="Sigma54_DBD"/>
    <property type="match status" value="1"/>
</dbReference>
<dbReference type="InterPro" id="IPR007634">
    <property type="entry name" value="RNA_pol_sigma_54_DNA-bd"/>
</dbReference>
<keyword evidence="5 10" id="KW-0548">Nucleotidyltransferase</keyword>
<dbReference type="GO" id="GO:0006352">
    <property type="term" value="P:DNA-templated transcription initiation"/>
    <property type="evidence" value="ECO:0007669"/>
    <property type="project" value="InterPro"/>
</dbReference>
<keyword evidence="6 10" id="KW-0805">Transcription regulation</keyword>
<evidence type="ECO:0000256" key="6">
    <source>
        <dbReference type="ARBA" id="ARBA00023015"/>
    </source>
</evidence>
<gene>
    <name evidence="14" type="ORF">F3N42_03470</name>
</gene>
<dbReference type="RefSeq" id="WP_150862981.1">
    <property type="nucleotide sequence ID" value="NZ_VYXP01000002.1"/>
</dbReference>
<keyword evidence="3 10" id="KW-0240">DNA-directed RNA polymerase</keyword>
<feature type="compositionally biased region" description="Acidic residues" evidence="11">
    <location>
        <begin position="81"/>
        <end position="90"/>
    </location>
</feature>
<proteinExistence type="inferred from homology"/>
<comment type="similarity">
    <text evidence="1 10">Belongs to the sigma-54 factor family.</text>
</comment>
<keyword evidence="15" id="KW-1185">Reference proteome</keyword>
<keyword evidence="4 10" id="KW-0808">Transferase</keyword>
<dbReference type="PROSITE" id="PS00717">
    <property type="entry name" value="SIGMA54_1"/>
    <property type="match status" value="1"/>
</dbReference>
<dbReference type="Proteomes" id="UP000325372">
    <property type="component" value="Unassembled WGS sequence"/>
</dbReference>
<dbReference type="Gene3D" id="1.10.10.60">
    <property type="entry name" value="Homeodomain-like"/>
    <property type="match status" value="1"/>
</dbReference>
<name>A0A5N0TFM2_9GAMM</name>
<dbReference type="PRINTS" id="PR00045">
    <property type="entry name" value="SIGMA54FCT"/>
</dbReference>
<dbReference type="GO" id="GO:0016987">
    <property type="term" value="F:sigma factor activity"/>
    <property type="evidence" value="ECO:0007669"/>
    <property type="project" value="UniProtKB-KW"/>
</dbReference>
<dbReference type="InterPro" id="IPR000394">
    <property type="entry name" value="RNA_pol_sigma_54"/>
</dbReference>
<keyword evidence="9 10" id="KW-0804">Transcription</keyword>
<dbReference type="NCBIfam" id="NF004595">
    <property type="entry name" value="PRK05932.1-2"/>
    <property type="match status" value="1"/>
</dbReference>
<evidence type="ECO:0000313" key="15">
    <source>
        <dbReference type="Proteomes" id="UP000325372"/>
    </source>
</evidence>